<dbReference type="SUPFAM" id="SSF55874">
    <property type="entry name" value="ATPase domain of HSP90 chaperone/DNA topoisomerase II/histidine kinase"/>
    <property type="match status" value="1"/>
</dbReference>
<evidence type="ECO:0000313" key="9">
    <source>
        <dbReference type="EMBL" id="QJD86581.1"/>
    </source>
</evidence>
<comment type="subcellular location">
    <subcellularLocation>
        <location evidence="1">Cell membrane</location>
        <topology evidence="1">Multi-pass membrane protein</topology>
    </subcellularLocation>
</comment>
<keyword evidence="10" id="KW-1185">Reference proteome</keyword>
<dbReference type="InterPro" id="IPR003594">
    <property type="entry name" value="HATPase_dom"/>
</dbReference>
<evidence type="ECO:0000313" key="10">
    <source>
        <dbReference type="Proteomes" id="UP000502248"/>
    </source>
</evidence>
<evidence type="ECO:0000256" key="6">
    <source>
        <dbReference type="ARBA" id="ARBA00023136"/>
    </source>
</evidence>
<keyword evidence="3" id="KW-0597">Phosphoprotein</keyword>
<organism evidence="9 10">
    <name type="scientific">Cohnella herbarum</name>
    <dbReference type="NCBI Taxonomy" id="2728023"/>
    <lineage>
        <taxon>Bacteria</taxon>
        <taxon>Bacillati</taxon>
        <taxon>Bacillota</taxon>
        <taxon>Bacilli</taxon>
        <taxon>Bacillales</taxon>
        <taxon>Paenibacillaceae</taxon>
        <taxon>Cohnella</taxon>
    </lineage>
</organism>
<dbReference type="SUPFAM" id="SSF158472">
    <property type="entry name" value="HAMP domain-like"/>
    <property type="match status" value="1"/>
</dbReference>
<evidence type="ECO:0000259" key="8">
    <source>
        <dbReference type="PROSITE" id="PS50885"/>
    </source>
</evidence>
<dbReference type="Pfam" id="PF02518">
    <property type="entry name" value="HATPase_c"/>
    <property type="match status" value="1"/>
</dbReference>
<dbReference type="PANTHER" id="PTHR34220">
    <property type="entry name" value="SENSOR HISTIDINE KINASE YPDA"/>
    <property type="match status" value="1"/>
</dbReference>
<evidence type="ECO:0000256" key="2">
    <source>
        <dbReference type="ARBA" id="ARBA00022475"/>
    </source>
</evidence>
<feature type="domain" description="HAMP" evidence="8">
    <location>
        <begin position="329"/>
        <end position="381"/>
    </location>
</feature>
<protein>
    <submittedName>
        <fullName evidence="9">Histidine kinase</fullName>
    </submittedName>
</protein>
<evidence type="ECO:0000256" key="5">
    <source>
        <dbReference type="ARBA" id="ARBA00022777"/>
    </source>
</evidence>
<dbReference type="PROSITE" id="PS50885">
    <property type="entry name" value="HAMP"/>
    <property type="match status" value="1"/>
</dbReference>
<proteinExistence type="predicted"/>
<dbReference type="KEGG" id="cheb:HH215_27675"/>
<keyword evidence="7" id="KW-0812">Transmembrane</keyword>
<accession>A0A7Z2VP33</accession>
<dbReference type="GO" id="GO:0000155">
    <property type="term" value="F:phosphorelay sensor kinase activity"/>
    <property type="evidence" value="ECO:0007669"/>
    <property type="project" value="InterPro"/>
</dbReference>
<reference evidence="9 10" key="1">
    <citation type="submission" date="2020-04" db="EMBL/GenBank/DDBJ databases">
        <title>Genome sequencing of novel species.</title>
        <authorList>
            <person name="Heo J."/>
            <person name="Kim S.-J."/>
            <person name="Kim J.-S."/>
            <person name="Hong S.-B."/>
            <person name="Kwon S.-W."/>
        </authorList>
    </citation>
    <scope>NUCLEOTIDE SEQUENCE [LARGE SCALE GENOMIC DNA]</scope>
    <source>
        <strain evidence="9 10">MFER-1</strain>
    </source>
</reference>
<dbReference type="SMART" id="SM00304">
    <property type="entry name" value="HAMP"/>
    <property type="match status" value="1"/>
</dbReference>
<name>A0A7Z2VP33_9BACL</name>
<dbReference type="InterPro" id="IPR003660">
    <property type="entry name" value="HAMP_dom"/>
</dbReference>
<dbReference type="PANTHER" id="PTHR34220:SF7">
    <property type="entry name" value="SENSOR HISTIDINE KINASE YPDA"/>
    <property type="match status" value="1"/>
</dbReference>
<dbReference type="RefSeq" id="WP_169282830.1">
    <property type="nucleotide sequence ID" value="NZ_CP051680.1"/>
</dbReference>
<keyword evidence="2" id="KW-1003">Cell membrane</keyword>
<keyword evidence="4" id="KW-0808">Transferase</keyword>
<keyword evidence="7" id="KW-1133">Transmembrane helix</keyword>
<dbReference type="Gene3D" id="6.10.340.10">
    <property type="match status" value="1"/>
</dbReference>
<dbReference type="EMBL" id="CP051680">
    <property type="protein sequence ID" value="QJD86581.1"/>
    <property type="molecule type" value="Genomic_DNA"/>
</dbReference>
<dbReference type="Gene3D" id="3.30.565.10">
    <property type="entry name" value="Histidine kinase-like ATPase, C-terminal domain"/>
    <property type="match status" value="1"/>
</dbReference>
<dbReference type="InterPro" id="IPR036890">
    <property type="entry name" value="HATPase_C_sf"/>
</dbReference>
<dbReference type="AlphaFoldDB" id="A0A7Z2VP33"/>
<dbReference type="InterPro" id="IPR010559">
    <property type="entry name" value="Sig_transdc_His_kin_internal"/>
</dbReference>
<evidence type="ECO:0000256" key="3">
    <source>
        <dbReference type="ARBA" id="ARBA00022553"/>
    </source>
</evidence>
<feature type="transmembrane region" description="Helical" evidence="7">
    <location>
        <begin position="30"/>
        <end position="55"/>
    </location>
</feature>
<feature type="transmembrane region" description="Helical" evidence="7">
    <location>
        <begin position="308"/>
        <end position="328"/>
    </location>
</feature>
<dbReference type="Pfam" id="PF00672">
    <property type="entry name" value="HAMP"/>
    <property type="match status" value="1"/>
</dbReference>
<dbReference type="CDD" id="cd06225">
    <property type="entry name" value="HAMP"/>
    <property type="match status" value="1"/>
</dbReference>
<evidence type="ECO:0000256" key="1">
    <source>
        <dbReference type="ARBA" id="ARBA00004651"/>
    </source>
</evidence>
<evidence type="ECO:0000256" key="4">
    <source>
        <dbReference type="ARBA" id="ARBA00022679"/>
    </source>
</evidence>
<dbReference type="GO" id="GO:0005886">
    <property type="term" value="C:plasma membrane"/>
    <property type="evidence" value="ECO:0007669"/>
    <property type="project" value="UniProtKB-SubCell"/>
</dbReference>
<evidence type="ECO:0000256" key="7">
    <source>
        <dbReference type="SAM" id="Phobius"/>
    </source>
</evidence>
<dbReference type="Pfam" id="PF06580">
    <property type="entry name" value="His_kinase"/>
    <property type="match status" value="1"/>
</dbReference>
<keyword evidence="6 7" id="KW-0472">Membrane</keyword>
<sequence>MSYNGSTSNSACGVEAVFTYLKVKPATNSLLWKIIIGFVCVAIPLYAICLATIWVSTDIVTGKVQDTAQSRMNLYKSLLEKEIGSINQMLIALNNDPDLAEYALLPQGKFDYDNVHLQSSIATKMSIIYYSNDYIRDVFLVIPKRNQMISFRSGQSVPDEGKKAMMAGLKNTPKQLDHFSKDGILSYVIPFEDSSSVNGEVEYLLGVDINPDRIQDGLKMFEKNDVFNVFLMENANRELVRSGSLTELDKSIYESVAQEPDLAASRRISVDGEKYMTLTNFSADGVYRVVSYIRIKDMLAPILVIRNLLWLFMGISPIFFIVFSYFVYKHIHRPLRSLVKSMREVERGNLNVRFVRQQGDEFGYVYKQCNQMVGQLRTLIEEVLEKKIQLQQMQIRQLQSQINPHFLFNCFYIGYRMAKASNNENIARLCKYLGDYFRFITKQAQDEIALKDEMKFTVTYLEIQKIRFPDKLDFVIREEGRSAGEAVIPGLTIQPIVENAILHGIEQVDRPGLVEIDIRRGDGGMSVEIRDNGKGMTEEEQRSLRDILANPNPNAEHCGLWNVHWRLRNHYNSERGLTIGDNEGGGLKVSFLIPEGAS</sequence>
<keyword evidence="5 9" id="KW-0418">Kinase</keyword>
<dbReference type="InterPro" id="IPR050640">
    <property type="entry name" value="Bact_2-comp_sensor_kinase"/>
</dbReference>
<dbReference type="Proteomes" id="UP000502248">
    <property type="component" value="Chromosome"/>
</dbReference>
<gene>
    <name evidence="9" type="ORF">HH215_27675</name>
</gene>